<comment type="subcellular location">
    <subcellularLocation>
        <location evidence="1 6">Cell membrane</location>
        <topology evidence="1 6">Multi-pass membrane protein</topology>
    </subcellularLocation>
</comment>
<feature type="domain" description="ABC3 transporter permease C-terminal" evidence="7">
    <location>
        <begin position="60"/>
        <end position="168"/>
    </location>
</feature>
<dbReference type="Pfam" id="PF02687">
    <property type="entry name" value="FtsX"/>
    <property type="match status" value="1"/>
</dbReference>
<proteinExistence type="inferred from homology"/>
<accession>A0A3S7GZ45</accession>
<dbReference type="PANTHER" id="PTHR46795">
    <property type="entry name" value="ABC TRANSPORTER PERMEASE-RELATED-RELATED"/>
    <property type="match status" value="1"/>
</dbReference>
<organism evidence="8">
    <name type="scientific">Staphylococcus hominis</name>
    <dbReference type="NCBI Taxonomy" id="1290"/>
    <lineage>
        <taxon>Bacteria</taxon>
        <taxon>Bacillati</taxon>
        <taxon>Bacillota</taxon>
        <taxon>Bacilli</taxon>
        <taxon>Bacillales</taxon>
        <taxon>Staphylococcaceae</taxon>
        <taxon>Staphylococcus</taxon>
    </lineage>
</organism>
<dbReference type="PANTHER" id="PTHR46795:SF3">
    <property type="entry name" value="ABC TRANSPORTER PERMEASE"/>
    <property type="match status" value="1"/>
</dbReference>
<keyword evidence="5 6" id="KW-0472">Membrane</keyword>
<evidence type="ECO:0000256" key="5">
    <source>
        <dbReference type="ARBA" id="ARBA00023136"/>
    </source>
</evidence>
<dbReference type="InterPro" id="IPR003838">
    <property type="entry name" value="ABC3_permease_C"/>
</dbReference>
<evidence type="ECO:0000259" key="7">
    <source>
        <dbReference type="Pfam" id="PF02687"/>
    </source>
</evidence>
<feature type="transmembrane region" description="Helical" evidence="6">
    <location>
        <begin position="194"/>
        <end position="216"/>
    </location>
</feature>
<reference evidence="9 10" key="2">
    <citation type="submission" date="2022-06" db="EMBL/GenBank/DDBJ databases">
        <title>Staphylococcus hominis ShoR14 genome sequence.</title>
        <authorList>
            <person name="Yeo C.C."/>
            <person name="Chew C.H."/>
            <person name="Che Hamzah A.M."/>
            <person name="Al-Trad E.I."/>
        </authorList>
    </citation>
    <scope>NUCLEOTIDE SEQUENCE [LARGE SCALE GENOMIC DNA]</scope>
    <source>
        <strain evidence="9 10">ShoR14</strain>
    </source>
</reference>
<dbReference type="EMBL" id="CP014567">
    <property type="protein sequence ID" value="AVI06143.1"/>
    <property type="molecule type" value="Genomic_DNA"/>
</dbReference>
<keyword evidence="3 6" id="KW-0812">Transmembrane</keyword>
<dbReference type="PIRSF" id="PIRSF018968">
    <property type="entry name" value="ABC_permease_BceB"/>
    <property type="match status" value="1"/>
</dbReference>
<dbReference type="GO" id="GO:0055085">
    <property type="term" value="P:transmembrane transport"/>
    <property type="evidence" value="ECO:0007669"/>
    <property type="project" value="UniProtKB-UniRule"/>
</dbReference>
<feature type="transmembrane region" description="Helical" evidence="6">
    <location>
        <begin position="594"/>
        <end position="616"/>
    </location>
</feature>
<dbReference type="InterPro" id="IPR027022">
    <property type="entry name" value="ABC_permease_BceB-typ"/>
</dbReference>
<protein>
    <submittedName>
        <fullName evidence="8">Bacitracin ABC transporter permease</fullName>
    </submittedName>
    <submittedName>
        <fullName evidence="9">FtsX-like permease family protein</fullName>
    </submittedName>
</protein>
<feature type="transmembrane region" description="Helical" evidence="6">
    <location>
        <begin position="228"/>
        <end position="250"/>
    </location>
</feature>
<reference evidence="8" key="1">
    <citation type="submission" date="2016-02" db="EMBL/GenBank/DDBJ databases">
        <title>Genomic sequence of a clinical Staphylococcus hominis isolate.</title>
        <authorList>
            <person name="McClure J.M."/>
            <person name="Zhang K."/>
        </authorList>
    </citation>
    <scope>NUCLEOTIDE SEQUENCE</scope>
    <source>
        <strain evidence="8">C34847</strain>
    </source>
</reference>
<dbReference type="InterPro" id="IPR052536">
    <property type="entry name" value="ABC-4_Integral_Memb_Prot"/>
</dbReference>
<feature type="transmembrane region" description="Helical" evidence="6">
    <location>
        <begin position="18"/>
        <end position="38"/>
    </location>
</feature>
<comment type="similarity">
    <text evidence="6">Belongs to the ABC-4 integral membrane protein family.</text>
</comment>
<evidence type="ECO:0000313" key="9">
    <source>
        <dbReference type="EMBL" id="MCM5672614.1"/>
    </source>
</evidence>
<keyword evidence="4 6" id="KW-1133">Transmembrane helix</keyword>
<feature type="transmembrane region" description="Helical" evidence="6">
    <location>
        <begin position="506"/>
        <end position="528"/>
    </location>
</feature>
<keyword evidence="2 6" id="KW-1003">Cell membrane</keyword>
<name>A0A3S7GZ45_STAHO</name>
<evidence type="ECO:0000256" key="6">
    <source>
        <dbReference type="PIRNR" id="PIRNR018968"/>
    </source>
</evidence>
<keyword evidence="6" id="KW-0813">Transport</keyword>
<dbReference type="GO" id="GO:0005886">
    <property type="term" value="C:plasma membrane"/>
    <property type="evidence" value="ECO:0007669"/>
    <property type="project" value="UniProtKB-SubCell"/>
</dbReference>
<dbReference type="EMBL" id="JAGHKT020000009">
    <property type="protein sequence ID" value="MCM5672614.1"/>
    <property type="molecule type" value="Genomic_DNA"/>
</dbReference>
<dbReference type="AlphaFoldDB" id="A0A3S7GZ45"/>
<feature type="transmembrane region" description="Helical" evidence="6">
    <location>
        <begin position="562"/>
        <end position="588"/>
    </location>
</feature>
<evidence type="ECO:0000256" key="1">
    <source>
        <dbReference type="ARBA" id="ARBA00004651"/>
    </source>
</evidence>
<evidence type="ECO:0000256" key="2">
    <source>
        <dbReference type="ARBA" id="ARBA00022475"/>
    </source>
</evidence>
<feature type="transmembrane region" description="Helical" evidence="6">
    <location>
        <begin position="58"/>
        <end position="78"/>
    </location>
</feature>
<evidence type="ECO:0000256" key="3">
    <source>
        <dbReference type="ARBA" id="ARBA00022692"/>
    </source>
</evidence>
<dbReference type="Proteomes" id="UP000665944">
    <property type="component" value="Unassembled WGS sequence"/>
</dbReference>
<feature type="transmembrane region" description="Helical" evidence="6">
    <location>
        <begin position="99"/>
        <end position="125"/>
    </location>
</feature>
<dbReference type="RefSeq" id="WP_017175633.1">
    <property type="nucleotide sequence ID" value="NZ_CP014107.1"/>
</dbReference>
<feature type="transmembrane region" description="Helical" evidence="6">
    <location>
        <begin position="288"/>
        <end position="310"/>
    </location>
</feature>
<feature type="transmembrane region" description="Helical" evidence="6">
    <location>
        <begin position="145"/>
        <end position="173"/>
    </location>
</feature>
<evidence type="ECO:0000313" key="10">
    <source>
        <dbReference type="Proteomes" id="UP000665944"/>
    </source>
</evidence>
<evidence type="ECO:0000256" key="4">
    <source>
        <dbReference type="ARBA" id="ARBA00022989"/>
    </source>
</evidence>
<sequence>MTFNQITLKNLKGNIKHYILYLFSLILSIILYFSFVTLQYTHSLNNGSSKIINQGAKVGSVFLFITIIIFLMYANHLFIKRRTREFALFELIGLTRGNILRMLAIEQITLFISTGIIGVIIGILGSKLLLSILIKLMHLHIHASIGFEVAALIQTIIMLMLAFILIMLEDAIFLKRRTILSMMKDSMKTEAVKAKITMPECIAGILGLIMMMLGYYMSTEMFGKFQELTMALLTPFIILFLTVAGAYLFFRSSVSIIFKSLKKSKQGRVSITDVVFTSSIMYRMKKNAMSLTIITVISAVTVTILCFGAISKANADFNIQSSSPQDINFTKVKMAQQFEHQLNQHGIPYTKKTYENANTHIIENDVIKSKTGNAMQNESISIMADPHIKGNHATITNLQGPLSMMFNVQIHKDLKLKGQQVKTFYVDKKDLNEIIPMDASLGGPVLKISADNYNALKTKNQLTHHYGFNIKHHSDLSKAETLAKKGKQNVVLKSENKKAIDESNGILIFVTSFLGLAFLVAAGCIIYIKQMDETEDEINHYRILRRIGFTNTDMIKGLALKIIFNFGLPLVVSLLHAFFAANAFMMLIGNYTLTPIFIVMVIYSLVYLIFAVISFIHSERIIKDAI</sequence>
<evidence type="ECO:0000313" key="8">
    <source>
        <dbReference type="EMBL" id="AVI06143.1"/>
    </source>
</evidence>
<gene>
    <name evidence="8" type="ORF">AZE34_05015</name>
    <name evidence="9" type="ORF">J7T32_007520</name>
</gene>
<keyword evidence="10" id="KW-1185">Reference proteome</keyword>